<name>C8W1G3_DESAS</name>
<dbReference type="eggNOG" id="COG1843">
    <property type="taxonomic scope" value="Bacteria"/>
</dbReference>
<evidence type="ECO:0000313" key="4">
    <source>
        <dbReference type="Proteomes" id="UP000002217"/>
    </source>
</evidence>
<reference evidence="3 4" key="1">
    <citation type="journal article" date="2009" name="Stand. Genomic Sci.">
        <title>Complete genome sequence of Desulfotomaculum acetoxidans type strain (5575).</title>
        <authorList>
            <person name="Spring S."/>
            <person name="Lapidus A."/>
            <person name="Schroder M."/>
            <person name="Gleim D."/>
            <person name="Sims D."/>
            <person name="Meincke L."/>
            <person name="Glavina Del Rio T."/>
            <person name="Tice H."/>
            <person name="Copeland A."/>
            <person name="Cheng J.F."/>
            <person name="Lucas S."/>
            <person name="Chen F."/>
            <person name="Nolan M."/>
            <person name="Bruce D."/>
            <person name="Goodwin L."/>
            <person name="Pitluck S."/>
            <person name="Ivanova N."/>
            <person name="Mavromatis K."/>
            <person name="Mikhailova N."/>
            <person name="Pati A."/>
            <person name="Chen A."/>
            <person name="Palaniappan K."/>
            <person name="Land M."/>
            <person name="Hauser L."/>
            <person name="Chang Y.J."/>
            <person name="Jeffries C.D."/>
            <person name="Chain P."/>
            <person name="Saunders E."/>
            <person name="Brettin T."/>
            <person name="Detter J.C."/>
            <person name="Goker M."/>
            <person name="Bristow J."/>
            <person name="Eisen J.A."/>
            <person name="Markowitz V."/>
            <person name="Hugenholtz P."/>
            <person name="Kyrpides N.C."/>
            <person name="Klenk H.P."/>
            <person name="Han C."/>
        </authorList>
    </citation>
    <scope>NUCLEOTIDE SEQUENCE [LARGE SCALE GENOMIC DNA]</scope>
    <source>
        <strain evidence="4">ATCC 49208 / DSM 771 / VKM B-1644</strain>
    </source>
</reference>
<keyword evidence="2" id="KW-1005">Bacterial flagellum biogenesis</keyword>
<keyword evidence="3" id="KW-0969">Cilium</keyword>
<dbReference type="HOGENOM" id="CLU_047535_1_0_9"/>
<dbReference type="GO" id="GO:0044781">
    <property type="term" value="P:bacterial-type flagellum organization"/>
    <property type="evidence" value="ECO:0007669"/>
    <property type="project" value="UniProtKB-KW"/>
</dbReference>
<organism evidence="3 4">
    <name type="scientific">Desulfofarcimen acetoxidans (strain ATCC 49208 / DSM 771 / KCTC 5769 / VKM B-1644 / 5575)</name>
    <name type="common">Desulfotomaculum acetoxidans</name>
    <dbReference type="NCBI Taxonomy" id="485916"/>
    <lineage>
        <taxon>Bacteria</taxon>
        <taxon>Bacillati</taxon>
        <taxon>Bacillota</taxon>
        <taxon>Clostridia</taxon>
        <taxon>Eubacteriales</taxon>
        <taxon>Peptococcaceae</taxon>
        <taxon>Desulfofarcimen</taxon>
    </lineage>
</organism>
<gene>
    <name evidence="3" type="ordered locus">Dtox_0694</name>
</gene>
<dbReference type="OrthoDB" id="280334at2"/>
<dbReference type="KEGG" id="dae:Dtox_0694"/>
<dbReference type="STRING" id="485916.Dtox_0694"/>
<dbReference type="RefSeq" id="WP_015756326.1">
    <property type="nucleotide sequence ID" value="NC_013216.1"/>
</dbReference>
<evidence type="ECO:0000256" key="1">
    <source>
        <dbReference type="ARBA" id="ARBA00010577"/>
    </source>
</evidence>
<keyword evidence="3" id="KW-0966">Cell projection</keyword>
<keyword evidence="3" id="KW-0282">Flagellum</keyword>
<proteinExistence type="inferred from homology"/>
<comment type="similarity">
    <text evidence="1">Belongs to the FlgD family.</text>
</comment>
<evidence type="ECO:0000313" key="3">
    <source>
        <dbReference type="EMBL" id="ACV61608.1"/>
    </source>
</evidence>
<accession>C8W1G3</accession>
<dbReference type="Proteomes" id="UP000002217">
    <property type="component" value="Chromosome"/>
</dbReference>
<protein>
    <submittedName>
        <fullName evidence="3">Flagellar hook capping protein</fullName>
    </submittedName>
</protein>
<keyword evidence="4" id="KW-1185">Reference proteome</keyword>
<evidence type="ECO:0000256" key="2">
    <source>
        <dbReference type="ARBA" id="ARBA00022795"/>
    </source>
</evidence>
<dbReference type="Pfam" id="PF03963">
    <property type="entry name" value="FlgD"/>
    <property type="match status" value="1"/>
</dbReference>
<dbReference type="AlphaFoldDB" id="C8W1G3"/>
<dbReference type="EMBL" id="CP001720">
    <property type="protein sequence ID" value="ACV61608.1"/>
    <property type="molecule type" value="Genomic_DNA"/>
</dbReference>
<sequence>MINSTSGVNGSASTAGSTNASGMVLDKEAFLKLFIEQLKNQDPLSPQDPNAFMNQMAQFSVMEQLMNLNTSITQLIDLQNLTEAASLVGRTVMVTGADGTEISGTVEKVQIRQNANKIVIDGESYDISQIAQIG</sequence>
<dbReference type="InterPro" id="IPR005648">
    <property type="entry name" value="FlgD"/>
</dbReference>